<evidence type="ECO:0000313" key="2">
    <source>
        <dbReference type="Proteomes" id="UP000501868"/>
    </source>
</evidence>
<proteinExistence type="predicted"/>
<evidence type="ECO:0000313" key="1">
    <source>
        <dbReference type="EMBL" id="QIZ08040.1"/>
    </source>
</evidence>
<accession>A0A6H1P373</accession>
<protein>
    <submittedName>
        <fullName evidence="1">Uncharacterized protein</fullName>
    </submittedName>
</protein>
<dbReference type="Proteomes" id="UP000501868">
    <property type="component" value="Chromosome"/>
</dbReference>
<name>A0A6H1P373_PRIMG</name>
<gene>
    <name evidence="1" type="ORF">HFZ78_15960</name>
</gene>
<reference evidence="1 2" key="2">
    <citation type="submission" date="2020-04" db="EMBL/GenBank/DDBJ databases">
        <authorList>
            <person name="Fomenkov A."/>
            <person name="Anton B.P."/>
            <person name="Roberts R.J."/>
        </authorList>
    </citation>
    <scope>NUCLEOTIDE SEQUENCE [LARGE SCALE GENOMIC DNA]</scope>
    <source>
        <strain evidence="1 2">S2</strain>
    </source>
</reference>
<dbReference type="AlphaFoldDB" id="A0A6H1P373"/>
<sequence length="122" mass="14620">MGREVHFKEDEFVLKLTGLSSIFALKWQLKIPYKAIKSVYIDDFDPPMWMLRMPGTAIAPLNIYEGSFKFGNEWYFLSFEHKVPLVHFELENFGKYKYVIFEIENPRAVMIELRKKLRHLEE</sequence>
<reference evidence="1 2" key="1">
    <citation type="submission" date="2020-04" db="EMBL/GenBank/DDBJ databases">
        <title>Genome-Wide Identification of 5-Methylcytosine Sites in Bacterial Genomes By High-Throughput Sequencing of MspJI Restriction Fragments.</title>
        <authorList>
            <person name="Wu V."/>
        </authorList>
    </citation>
    <scope>NUCLEOTIDE SEQUENCE [LARGE SCALE GENOMIC DNA]</scope>
    <source>
        <strain evidence="1 2">S2</strain>
    </source>
</reference>
<organism evidence="1 2">
    <name type="scientific">Priestia megaterium</name>
    <name type="common">Bacillus megaterium</name>
    <dbReference type="NCBI Taxonomy" id="1404"/>
    <lineage>
        <taxon>Bacteria</taxon>
        <taxon>Bacillati</taxon>
        <taxon>Bacillota</taxon>
        <taxon>Bacilli</taxon>
        <taxon>Bacillales</taxon>
        <taxon>Bacillaceae</taxon>
        <taxon>Priestia</taxon>
    </lineage>
</organism>
<dbReference type="EMBL" id="CP051128">
    <property type="protein sequence ID" value="QIZ08040.1"/>
    <property type="molecule type" value="Genomic_DNA"/>
</dbReference>